<evidence type="ECO:0000256" key="1">
    <source>
        <dbReference type="ARBA" id="ARBA00003456"/>
    </source>
</evidence>
<evidence type="ECO:0000256" key="9">
    <source>
        <dbReference type="ARBA" id="ARBA00023310"/>
    </source>
</evidence>
<evidence type="ECO:0000256" key="6">
    <source>
        <dbReference type="ARBA" id="ARBA00023065"/>
    </source>
</evidence>
<proteinExistence type="inferred from homology"/>
<keyword evidence="8" id="KW-0139">CF(1)</keyword>
<name>A0A5C5XCK5_9PLAN</name>
<keyword evidence="5" id="KW-0375">Hydrogen ion transport</keyword>
<comment type="subcellular location">
    <subcellularLocation>
        <location evidence="2">Membrane</location>
        <topology evidence="2">Peripheral membrane protein</topology>
    </subcellularLocation>
</comment>
<evidence type="ECO:0000256" key="8">
    <source>
        <dbReference type="ARBA" id="ARBA00023196"/>
    </source>
</evidence>
<keyword evidence="11" id="KW-1185">Reference proteome</keyword>
<dbReference type="AlphaFoldDB" id="A0A5C5XCK5"/>
<dbReference type="Pfam" id="PF00231">
    <property type="entry name" value="ATP-synt"/>
    <property type="match status" value="1"/>
</dbReference>
<evidence type="ECO:0000256" key="7">
    <source>
        <dbReference type="ARBA" id="ARBA00023136"/>
    </source>
</evidence>
<evidence type="ECO:0000256" key="5">
    <source>
        <dbReference type="ARBA" id="ARBA00022781"/>
    </source>
</evidence>
<evidence type="ECO:0000313" key="11">
    <source>
        <dbReference type="Proteomes" id="UP000316095"/>
    </source>
</evidence>
<reference evidence="10 11" key="1">
    <citation type="submission" date="2019-02" db="EMBL/GenBank/DDBJ databases">
        <title>Deep-cultivation of Planctomycetes and their phenomic and genomic characterization uncovers novel biology.</title>
        <authorList>
            <person name="Wiegand S."/>
            <person name="Jogler M."/>
            <person name="Boedeker C."/>
            <person name="Pinto D."/>
            <person name="Vollmers J."/>
            <person name="Rivas-Marin E."/>
            <person name="Kohn T."/>
            <person name="Peeters S.H."/>
            <person name="Heuer A."/>
            <person name="Rast P."/>
            <person name="Oberbeckmann S."/>
            <person name="Bunk B."/>
            <person name="Jeske O."/>
            <person name="Meyerdierks A."/>
            <person name="Storesund J.E."/>
            <person name="Kallscheuer N."/>
            <person name="Luecker S."/>
            <person name="Lage O.M."/>
            <person name="Pohl T."/>
            <person name="Merkel B.J."/>
            <person name="Hornburger P."/>
            <person name="Mueller R.-W."/>
            <person name="Bruemmer F."/>
            <person name="Labrenz M."/>
            <person name="Spormann A.M."/>
            <person name="Op Den Camp H."/>
            <person name="Overmann J."/>
            <person name="Amann R."/>
            <person name="Jetten M.S.M."/>
            <person name="Mascher T."/>
            <person name="Medema M.H."/>
            <person name="Devos D.P."/>
            <person name="Kaster A.-K."/>
            <person name="Ovreas L."/>
            <person name="Rohde M."/>
            <person name="Galperin M.Y."/>
            <person name="Jogler C."/>
        </authorList>
    </citation>
    <scope>NUCLEOTIDE SEQUENCE [LARGE SCALE GENOMIC DNA]</scope>
    <source>
        <strain evidence="10 11">Pan54</strain>
    </source>
</reference>
<dbReference type="OrthoDB" id="9812769at2"/>
<keyword evidence="4" id="KW-0813">Transport</keyword>
<dbReference type="InterPro" id="IPR035968">
    <property type="entry name" value="ATP_synth_F1_ATPase_gsu"/>
</dbReference>
<comment type="function">
    <text evidence="1">Produces ATP from ADP in the presence of a proton gradient across the membrane. The gamma chain is believed to be important in regulating ATPase activity and the flow of protons through the CF(0) complex.</text>
</comment>
<dbReference type="EMBL" id="SJPG01000001">
    <property type="protein sequence ID" value="TWT60700.1"/>
    <property type="molecule type" value="Genomic_DNA"/>
</dbReference>
<accession>A0A5C5XCK5</accession>
<keyword evidence="7" id="KW-0472">Membrane</keyword>
<keyword evidence="6" id="KW-0406">Ion transport</keyword>
<keyword evidence="9" id="KW-0066">ATP synthesis</keyword>
<comment type="similarity">
    <text evidence="3">Belongs to the ATPase gamma chain family.</text>
</comment>
<gene>
    <name evidence="10" type="ORF">Pan54_14270</name>
</gene>
<dbReference type="Gene3D" id="1.10.287.80">
    <property type="entry name" value="ATP synthase, gamma subunit, helix hairpin domain"/>
    <property type="match status" value="1"/>
</dbReference>
<dbReference type="RefSeq" id="WP_146502788.1">
    <property type="nucleotide sequence ID" value="NZ_SJPG01000001.1"/>
</dbReference>
<evidence type="ECO:0000256" key="3">
    <source>
        <dbReference type="ARBA" id="ARBA00007681"/>
    </source>
</evidence>
<organism evidence="10 11">
    <name type="scientific">Rubinisphaera italica</name>
    <dbReference type="NCBI Taxonomy" id="2527969"/>
    <lineage>
        <taxon>Bacteria</taxon>
        <taxon>Pseudomonadati</taxon>
        <taxon>Planctomycetota</taxon>
        <taxon>Planctomycetia</taxon>
        <taxon>Planctomycetales</taxon>
        <taxon>Planctomycetaceae</taxon>
        <taxon>Rubinisphaera</taxon>
    </lineage>
</organism>
<evidence type="ECO:0000256" key="2">
    <source>
        <dbReference type="ARBA" id="ARBA00004170"/>
    </source>
</evidence>
<dbReference type="InterPro" id="IPR000131">
    <property type="entry name" value="ATP_synth_F1_gsu"/>
</dbReference>
<evidence type="ECO:0000256" key="4">
    <source>
        <dbReference type="ARBA" id="ARBA00022448"/>
    </source>
</evidence>
<comment type="caution">
    <text evidence="10">The sequence shown here is derived from an EMBL/GenBank/DDBJ whole genome shotgun (WGS) entry which is preliminary data.</text>
</comment>
<dbReference type="GO" id="GO:0045259">
    <property type="term" value="C:proton-transporting ATP synthase complex"/>
    <property type="evidence" value="ECO:0007669"/>
    <property type="project" value="UniProtKB-KW"/>
</dbReference>
<dbReference type="Proteomes" id="UP000316095">
    <property type="component" value="Unassembled WGS sequence"/>
</dbReference>
<dbReference type="SUPFAM" id="SSF52943">
    <property type="entry name" value="ATP synthase (F1-ATPase), gamma subunit"/>
    <property type="match status" value="1"/>
</dbReference>
<sequence length="48" mass="5621">MNAMHAAERNIEERLHLLQSTFNQVRQKEITEEFLDILTGFEALSENC</sequence>
<dbReference type="GO" id="GO:0046933">
    <property type="term" value="F:proton-transporting ATP synthase activity, rotational mechanism"/>
    <property type="evidence" value="ECO:0007669"/>
    <property type="project" value="InterPro"/>
</dbReference>
<evidence type="ECO:0000313" key="10">
    <source>
        <dbReference type="EMBL" id="TWT60700.1"/>
    </source>
</evidence>
<protein>
    <submittedName>
        <fullName evidence="10">F0F1 ATP synthase subunit gamma</fullName>
    </submittedName>
</protein>